<evidence type="ECO:0000313" key="2">
    <source>
        <dbReference type="EMBL" id="BAJ98535.1"/>
    </source>
</evidence>
<proteinExistence type="evidence at transcript level"/>
<keyword evidence="1" id="KW-1133">Transmembrane helix</keyword>
<evidence type="ECO:0000256" key="1">
    <source>
        <dbReference type="SAM" id="Phobius"/>
    </source>
</evidence>
<dbReference type="AlphaFoldDB" id="F2DTW4"/>
<keyword evidence="1" id="KW-0472">Membrane</keyword>
<name>F2DTW4_HORVV</name>
<protein>
    <submittedName>
        <fullName evidence="2">Predicted protein</fullName>
    </submittedName>
</protein>
<accession>F2DTW4</accession>
<feature type="transmembrane region" description="Helical" evidence="1">
    <location>
        <begin position="20"/>
        <end position="47"/>
    </location>
</feature>
<keyword evidence="1" id="KW-0812">Transmembrane</keyword>
<sequence>MLANGQISSLEMKEGDDGVGVYLFAAMLLLLAAALYLCCGDCCPGVIDKWRLRRERQEIEL</sequence>
<organism evidence="2">
    <name type="scientific">Hordeum vulgare subsp. vulgare</name>
    <name type="common">Domesticated barley</name>
    <dbReference type="NCBI Taxonomy" id="112509"/>
    <lineage>
        <taxon>Eukaryota</taxon>
        <taxon>Viridiplantae</taxon>
        <taxon>Streptophyta</taxon>
        <taxon>Embryophyta</taxon>
        <taxon>Tracheophyta</taxon>
        <taxon>Spermatophyta</taxon>
        <taxon>Magnoliopsida</taxon>
        <taxon>Liliopsida</taxon>
        <taxon>Poales</taxon>
        <taxon>Poaceae</taxon>
        <taxon>BOP clade</taxon>
        <taxon>Pooideae</taxon>
        <taxon>Triticodae</taxon>
        <taxon>Triticeae</taxon>
        <taxon>Hordeinae</taxon>
        <taxon>Hordeum</taxon>
    </lineage>
</organism>
<reference evidence="2" key="1">
    <citation type="journal article" date="2011" name="Plant Physiol.">
        <title>Comprehensive sequence analysis of 24,783 barley full-length cDNAs derived from 12 clone libraries.</title>
        <authorList>
            <person name="Matsumoto T."/>
            <person name="Tanaka T."/>
            <person name="Sakai H."/>
            <person name="Amano N."/>
            <person name="Kanamori H."/>
            <person name="Kurita K."/>
            <person name="Kikuta A."/>
            <person name="Kamiya K."/>
            <person name="Yamamoto M."/>
            <person name="Ikawa H."/>
            <person name="Fujii N."/>
            <person name="Hori K."/>
            <person name="Itoh T."/>
            <person name="Sato K."/>
        </authorList>
    </citation>
    <scope>NUCLEOTIDE SEQUENCE</scope>
    <source>
        <tissue evidence="2">Shoot and root</tissue>
    </source>
</reference>
<dbReference type="EMBL" id="AK367332">
    <property type="protein sequence ID" value="BAJ98535.1"/>
    <property type="molecule type" value="mRNA"/>
</dbReference>